<dbReference type="PROSITE" id="PS51278">
    <property type="entry name" value="GATASE_TYPE_2"/>
    <property type="match status" value="1"/>
</dbReference>
<reference evidence="4" key="1">
    <citation type="journal article" date="2015" name="Genome">
        <title>Whole Genome Sequence of the Non-Microcystin-Producing Microcystis aeruginosa Strain NIES-44.</title>
        <authorList>
            <person name="Okano K."/>
            <person name="Miyata N."/>
            <person name="Ozaki Y."/>
        </authorList>
    </citation>
    <scope>NUCLEOTIDE SEQUENCE [LARGE SCALE GENOMIC DNA]</scope>
    <source>
        <strain evidence="4">NIES-44</strain>
    </source>
</reference>
<dbReference type="InterPro" id="IPR029055">
    <property type="entry name" value="Ntn_hydrolases_N"/>
</dbReference>
<dbReference type="Proteomes" id="UP000030321">
    <property type="component" value="Unassembled WGS sequence"/>
</dbReference>
<dbReference type="Gene3D" id="3.60.20.10">
    <property type="entry name" value="Glutamine Phosphoribosylpyrophosphate, subunit 1, domain 1"/>
    <property type="match status" value="1"/>
</dbReference>
<dbReference type="InterPro" id="IPR017932">
    <property type="entry name" value="GATase_2_dom"/>
</dbReference>
<dbReference type="CDD" id="cd01908">
    <property type="entry name" value="YafJ"/>
    <property type="match status" value="1"/>
</dbReference>
<evidence type="ECO:0000313" key="4">
    <source>
        <dbReference type="Proteomes" id="UP000030321"/>
    </source>
</evidence>
<dbReference type="EMBL" id="BBPA01000012">
    <property type="protein sequence ID" value="GAL91772.1"/>
    <property type="molecule type" value="Genomic_DNA"/>
</dbReference>
<dbReference type="InterPro" id="IPR026869">
    <property type="entry name" value="EgtC-like"/>
</dbReference>
<comment type="caution">
    <text evidence="3">The sequence shown here is derived from an EMBL/GenBank/DDBJ whole genome shotgun (WGS) entry which is preliminary data.</text>
</comment>
<gene>
    <name evidence="3" type="ORF">N44_00060</name>
</gene>
<dbReference type="PANTHER" id="PTHR42824:SF1">
    <property type="entry name" value="GLUTAMINE AMIDOTRANSFERASE YAFJ-RELATED"/>
    <property type="match status" value="1"/>
</dbReference>
<sequence length="267" mass="29657">MPASDIQTQATMCQLLGMNCNVPTDICFSFEGFCARGGKTDEHRDGWGIAFFEGLGCRTFIDVKPSIASPIAELIKNYPIHSTNVIAHIRKATQGEIKLENCHPFRRELWGKYWVFAHNGHLENFSPAAGDFYQPVGDTDSEKAFCLILNTLRETFPQGKPSLEQLYQVLKTITNSIACQGIFNYLLSDGEHFFAHCSTKLSYIIRQYPFAAAHLIDEDVSVDFQALARPGDQVAIIATTPLTDNEVWTAINSGELLVFQEGAAILS</sequence>
<evidence type="ECO:0000256" key="1">
    <source>
        <dbReference type="ARBA" id="ARBA00022962"/>
    </source>
</evidence>
<evidence type="ECO:0000313" key="3">
    <source>
        <dbReference type="EMBL" id="GAL91772.1"/>
    </source>
</evidence>
<dbReference type="Pfam" id="PF13230">
    <property type="entry name" value="GATase_4"/>
    <property type="match status" value="1"/>
</dbReference>
<keyword evidence="1 3" id="KW-0315">Glutamine amidotransferase</keyword>
<accession>A0A0A1VPP2</accession>
<dbReference type="PANTHER" id="PTHR42824">
    <property type="entry name" value="GLUTAMINE AMIDOTRANSFERASE"/>
    <property type="match status" value="1"/>
</dbReference>
<evidence type="ECO:0000259" key="2">
    <source>
        <dbReference type="PROSITE" id="PS51278"/>
    </source>
</evidence>
<organism evidence="3 4">
    <name type="scientific">Microcystis aeruginosa NIES-44</name>
    <dbReference type="NCBI Taxonomy" id="449439"/>
    <lineage>
        <taxon>Bacteria</taxon>
        <taxon>Bacillati</taxon>
        <taxon>Cyanobacteriota</taxon>
        <taxon>Cyanophyceae</taxon>
        <taxon>Oscillatoriophycideae</taxon>
        <taxon>Chroococcales</taxon>
        <taxon>Microcystaceae</taxon>
        <taxon>Microcystis</taxon>
    </lineage>
</organism>
<keyword evidence="3" id="KW-0808">Transferase</keyword>
<proteinExistence type="predicted"/>
<name>A0A0A1VPP2_MICAE</name>
<feature type="domain" description="Glutamine amidotransferase type-2" evidence="2">
    <location>
        <begin position="13"/>
        <end position="267"/>
    </location>
</feature>
<protein>
    <submittedName>
        <fullName evidence="3">Glutamine amidotransferase, class-II</fullName>
    </submittedName>
</protein>
<dbReference type="GO" id="GO:0016740">
    <property type="term" value="F:transferase activity"/>
    <property type="evidence" value="ECO:0007669"/>
    <property type="project" value="UniProtKB-KW"/>
</dbReference>
<dbReference type="SUPFAM" id="SSF56235">
    <property type="entry name" value="N-terminal nucleophile aminohydrolases (Ntn hydrolases)"/>
    <property type="match status" value="1"/>
</dbReference>
<dbReference type="AlphaFoldDB" id="A0A0A1VPP2"/>